<dbReference type="PROSITE" id="PS50011">
    <property type="entry name" value="PROTEIN_KINASE_DOM"/>
    <property type="match status" value="1"/>
</dbReference>
<dbReference type="PROSITE" id="PS00107">
    <property type="entry name" value="PROTEIN_KINASE_ATP"/>
    <property type="match status" value="1"/>
</dbReference>
<evidence type="ECO:0000313" key="13">
    <source>
        <dbReference type="EMBL" id="KZT61961.1"/>
    </source>
</evidence>
<dbReference type="GO" id="GO:0005737">
    <property type="term" value="C:cytoplasm"/>
    <property type="evidence" value="ECO:0007669"/>
    <property type="project" value="TreeGrafter"/>
</dbReference>
<evidence type="ECO:0000256" key="11">
    <source>
        <dbReference type="RuleBase" id="RU000304"/>
    </source>
</evidence>
<comment type="similarity">
    <text evidence="1">Belongs to the protein kinase superfamily. STE Ser/Thr protein kinase family. STE20 subfamily.</text>
</comment>
<dbReference type="GO" id="GO:0004674">
    <property type="term" value="F:protein serine/threonine kinase activity"/>
    <property type="evidence" value="ECO:0007669"/>
    <property type="project" value="UniProtKB-KW"/>
</dbReference>
<sequence length="341" mass="37659">MAPAAPQLPLPPSNQPVTALFRKLEIVGKGAYGSVHRGIHIPSGYVVALKIINLDTPDDDVGDIQREVALLSQLRGGEQCNVTRYWGCWLEGAKVWIAMDYAGGGSIRTLMKAGKIEERYTAVVLRETLIGLSYLHHQNVIHRDIKAANILLTSTGRIMLCDFGVSALLPSNNSKRMTLVGTPYWMAPEVINSSSSYDTKADIWSLGITVYEIATGEPPYFGEHLPIKALVVIQNNPPPILPPKAGSEDMRDFVGACLREKPGDRLTADELLKHKWLKPHLKKPVSLLKELIVRYKDWEEKGGVRNSLIVLDDEPDILDDECVLLNHPSDTTDQTSVVVIS</sequence>
<name>A0A165JKN8_9BASI</name>
<dbReference type="STRING" id="1353952.A0A165JKN8"/>
<comment type="catalytic activity">
    <reaction evidence="8">
        <text>L-threonyl-[protein] + ATP = O-phospho-L-threonyl-[protein] + ADP + H(+)</text>
        <dbReference type="Rhea" id="RHEA:46608"/>
        <dbReference type="Rhea" id="RHEA-COMP:11060"/>
        <dbReference type="Rhea" id="RHEA-COMP:11605"/>
        <dbReference type="ChEBI" id="CHEBI:15378"/>
        <dbReference type="ChEBI" id="CHEBI:30013"/>
        <dbReference type="ChEBI" id="CHEBI:30616"/>
        <dbReference type="ChEBI" id="CHEBI:61977"/>
        <dbReference type="ChEBI" id="CHEBI:456216"/>
        <dbReference type="EC" id="2.7.11.1"/>
    </reaction>
</comment>
<evidence type="ECO:0000256" key="5">
    <source>
        <dbReference type="ARBA" id="ARBA00022741"/>
    </source>
</evidence>
<dbReference type="SUPFAM" id="SSF56112">
    <property type="entry name" value="Protein kinase-like (PK-like)"/>
    <property type="match status" value="1"/>
</dbReference>
<dbReference type="GO" id="GO:0005524">
    <property type="term" value="F:ATP binding"/>
    <property type="evidence" value="ECO:0007669"/>
    <property type="project" value="UniProtKB-UniRule"/>
</dbReference>
<dbReference type="InterPro" id="IPR008271">
    <property type="entry name" value="Ser/Thr_kinase_AS"/>
</dbReference>
<keyword evidence="3 11" id="KW-0723">Serine/threonine-protein kinase</keyword>
<keyword evidence="6 13" id="KW-0418">Kinase</keyword>
<evidence type="ECO:0000256" key="3">
    <source>
        <dbReference type="ARBA" id="ARBA00022527"/>
    </source>
</evidence>
<dbReference type="EMBL" id="KV423919">
    <property type="protein sequence ID" value="KZT61961.1"/>
    <property type="molecule type" value="Genomic_DNA"/>
</dbReference>
<keyword evidence="14" id="KW-1185">Reference proteome</keyword>
<dbReference type="PROSITE" id="PS00108">
    <property type="entry name" value="PROTEIN_KINASE_ST"/>
    <property type="match status" value="1"/>
</dbReference>
<dbReference type="PANTHER" id="PTHR48012">
    <property type="entry name" value="STERILE20-LIKE KINASE, ISOFORM B-RELATED"/>
    <property type="match status" value="1"/>
</dbReference>
<feature type="domain" description="Protein kinase" evidence="12">
    <location>
        <begin position="21"/>
        <end position="277"/>
    </location>
</feature>
<reference evidence="13 14" key="1">
    <citation type="journal article" date="2016" name="Mol. Biol. Evol.">
        <title>Comparative Genomics of Early-Diverging Mushroom-Forming Fungi Provides Insights into the Origins of Lignocellulose Decay Capabilities.</title>
        <authorList>
            <person name="Nagy L.G."/>
            <person name="Riley R."/>
            <person name="Tritt A."/>
            <person name="Adam C."/>
            <person name="Daum C."/>
            <person name="Floudas D."/>
            <person name="Sun H."/>
            <person name="Yadav J.S."/>
            <person name="Pangilinan J."/>
            <person name="Larsson K.H."/>
            <person name="Matsuura K."/>
            <person name="Barry K."/>
            <person name="Labutti K."/>
            <person name="Kuo R."/>
            <person name="Ohm R.A."/>
            <person name="Bhattacharya S.S."/>
            <person name="Shirouzu T."/>
            <person name="Yoshinaga Y."/>
            <person name="Martin F.M."/>
            <person name="Grigoriev I.V."/>
            <person name="Hibbett D.S."/>
        </authorList>
    </citation>
    <scope>NUCLEOTIDE SEQUENCE [LARGE SCALE GENOMIC DNA]</scope>
    <source>
        <strain evidence="13 14">HHB12733</strain>
    </source>
</reference>
<accession>A0A165JKN8</accession>
<evidence type="ECO:0000256" key="7">
    <source>
        <dbReference type="ARBA" id="ARBA00022840"/>
    </source>
</evidence>
<proteinExistence type="inferred from homology"/>
<dbReference type="FunFam" id="1.10.510.10:FF:000499">
    <property type="entry name" value="Serine/threonine-protein kinase KIC1"/>
    <property type="match status" value="1"/>
</dbReference>
<dbReference type="Gene3D" id="1.10.510.10">
    <property type="entry name" value="Transferase(Phosphotransferase) domain 1"/>
    <property type="match status" value="1"/>
</dbReference>
<dbReference type="Pfam" id="PF00069">
    <property type="entry name" value="Pkinase"/>
    <property type="match status" value="1"/>
</dbReference>
<evidence type="ECO:0000256" key="8">
    <source>
        <dbReference type="ARBA" id="ARBA00047899"/>
    </source>
</evidence>
<feature type="binding site" evidence="10">
    <location>
        <position position="50"/>
    </location>
    <ligand>
        <name>ATP</name>
        <dbReference type="ChEBI" id="CHEBI:30616"/>
    </ligand>
</feature>
<evidence type="ECO:0000256" key="6">
    <source>
        <dbReference type="ARBA" id="ARBA00022777"/>
    </source>
</evidence>
<dbReference type="InterPro" id="IPR000719">
    <property type="entry name" value="Prot_kinase_dom"/>
</dbReference>
<evidence type="ECO:0000256" key="4">
    <source>
        <dbReference type="ARBA" id="ARBA00022679"/>
    </source>
</evidence>
<dbReference type="PANTHER" id="PTHR48012:SF21">
    <property type="entry name" value="PH DOMAIN-CONTAINING PROTEIN"/>
    <property type="match status" value="1"/>
</dbReference>
<dbReference type="OrthoDB" id="248923at2759"/>
<evidence type="ECO:0000313" key="14">
    <source>
        <dbReference type="Proteomes" id="UP000076842"/>
    </source>
</evidence>
<dbReference type="AlphaFoldDB" id="A0A165JKN8"/>
<evidence type="ECO:0000256" key="1">
    <source>
        <dbReference type="ARBA" id="ARBA00008874"/>
    </source>
</evidence>
<dbReference type="InParanoid" id="A0A165JKN8"/>
<keyword evidence="4" id="KW-0808">Transferase</keyword>
<evidence type="ECO:0000256" key="9">
    <source>
        <dbReference type="ARBA" id="ARBA00048679"/>
    </source>
</evidence>
<gene>
    <name evidence="13" type="ORF">CALCODRAFT_426912</name>
</gene>
<evidence type="ECO:0000256" key="10">
    <source>
        <dbReference type="PROSITE-ProRule" id="PRU10141"/>
    </source>
</evidence>
<dbReference type="InterPro" id="IPR050629">
    <property type="entry name" value="STE20/SPS1-PAK"/>
</dbReference>
<keyword evidence="7 10" id="KW-0067">ATP-binding</keyword>
<dbReference type="InterPro" id="IPR011009">
    <property type="entry name" value="Kinase-like_dom_sf"/>
</dbReference>
<dbReference type="InterPro" id="IPR017441">
    <property type="entry name" value="Protein_kinase_ATP_BS"/>
</dbReference>
<evidence type="ECO:0000259" key="12">
    <source>
        <dbReference type="PROSITE" id="PS50011"/>
    </source>
</evidence>
<keyword evidence="5 10" id="KW-0547">Nucleotide-binding</keyword>
<dbReference type="Proteomes" id="UP000076842">
    <property type="component" value="Unassembled WGS sequence"/>
</dbReference>
<protein>
    <recommendedName>
        <fullName evidence="2">non-specific serine/threonine protein kinase</fullName>
        <ecNumber evidence="2">2.7.11.1</ecNumber>
    </recommendedName>
</protein>
<dbReference type="SMART" id="SM00220">
    <property type="entry name" value="S_TKc"/>
    <property type="match status" value="1"/>
</dbReference>
<comment type="catalytic activity">
    <reaction evidence="9">
        <text>L-seryl-[protein] + ATP = O-phospho-L-seryl-[protein] + ADP + H(+)</text>
        <dbReference type="Rhea" id="RHEA:17989"/>
        <dbReference type="Rhea" id="RHEA-COMP:9863"/>
        <dbReference type="Rhea" id="RHEA-COMP:11604"/>
        <dbReference type="ChEBI" id="CHEBI:15378"/>
        <dbReference type="ChEBI" id="CHEBI:29999"/>
        <dbReference type="ChEBI" id="CHEBI:30616"/>
        <dbReference type="ChEBI" id="CHEBI:83421"/>
        <dbReference type="ChEBI" id="CHEBI:456216"/>
        <dbReference type="EC" id="2.7.11.1"/>
    </reaction>
</comment>
<evidence type="ECO:0000256" key="2">
    <source>
        <dbReference type="ARBA" id="ARBA00012513"/>
    </source>
</evidence>
<dbReference type="EC" id="2.7.11.1" evidence="2"/>
<organism evidence="13 14">
    <name type="scientific">Calocera cornea HHB12733</name>
    <dbReference type="NCBI Taxonomy" id="1353952"/>
    <lineage>
        <taxon>Eukaryota</taxon>
        <taxon>Fungi</taxon>
        <taxon>Dikarya</taxon>
        <taxon>Basidiomycota</taxon>
        <taxon>Agaricomycotina</taxon>
        <taxon>Dacrymycetes</taxon>
        <taxon>Dacrymycetales</taxon>
        <taxon>Dacrymycetaceae</taxon>
        <taxon>Calocera</taxon>
    </lineage>
</organism>